<evidence type="ECO:0000256" key="3">
    <source>
        <dbReference type="ARBA" id="ARBA00022475"/>
    </source>
</evidence>
<dbReference type="GO" id="GO:0046872">
    <property type="term" value="F:metal ion binding"/>
    <property type="evidence" value="ECO:0007669"/>
    <property type="project" value="UniProtKB-KW"/>
</dbReference>
<evidence type="ECO:0000256" key="7">
    <source>
        <dbReference type="PIRSR" id="PIRSR604254-1"/>
    </source>
</evidence>
<feature type="transmembrane region" description="Helical" evidence="8">
    <location>
        <begin position="161"/>
        <end position="179"/>
    </location>
</feature>
<organism evidence="9 10">
    <name type="scientific">Mycobacterium intermedium</name>
    <dbReference type="NCBI Taxonomy" id="28445"/>
    <lineage>
        <taxon>Bacteria</taxon>
        <taxon>Bacillati</taxon>
        <taxon>Actinomycetota</taxon>
        <taxon>Actinomycetes</taxon>
        <taxon>Mycobacteriales</taxon>
        <taxon>Mycobacteriaceae</taxon>
        <taxon>Mycobacterium</taxon>
        <taxon>Mycobacterium simiae complex</taxon>
    </lineage>
</organism>
<evidence type="ECO:0000313" key="10">
    <source>
        <dbReference type="Proteomes" id="UP000192739"/>
    </source>
</evidence>
<dbReference type="NCBIfam" id="TIGR01065">
    <property type="entry name" value="hlyIII"/>
    <property type="match status" value="1"/>
</dbReference>
<feature type="transmembrane region" description="Helical" evidence="8">
    <location>
        <begin position="221"/>
        <end position="244"/>
    </location>
</feature>
<dbReference type="GO" id="GO:0005886">
    <property type="term" value="C:plasma membrane"/>
    <property type="evidence" value="ECO:0007669"/>
    <property type="project" value="UniProtKB-SubCell"/>
</dbReference>
<evidence type="ECO:0000256" key="2">
    <source>
        <dbReference type="ARBA" id="ARBA00008488"/>
    </source>
</evidence>
<evidence type="ECO:0000313" key="9">
    <source>
        <dbReference type="EMBL" id="ORA95418.1"/>
    </source>
</evidence>
<evidence type="ECO:0000256" key="8">
    <source>
        <dbReference type="SAM" id="Phobius"/>
    </source>
</evidence>
<keyword evidence="10" id="KW-1185">Reference proteome</keyword>
<protein>
    <recommendedName>
        <fullName evidence="11">Hemolysin III</fullName>
    </recommendedName>
</protein>
<evidence type="ECO:0008006" key="11">
    <source>
        <dbReference type="Google" id="ProtNLM"/>
    </source>
</evidence>
<dbReference type="PANTHER" id="PTHR20855">
    <property type="entry name" value="ADIPOR/PROGESTIN RECEPTOR-RELATED"/>
    <property type="match status" value="1"/>
</dbReference>
<evidence type="ECO:0000256" key="6">
    <source>
        <dbReference type="ARBA" id="ARBA00023136"/>
    </source>
</evidence>
<feature type="binding site" evidence="7">
    <location>
        <position position="226"/>
    </location>
    <ligand>
        <name>Zn(2+)</name>
        <dbReference type="ChEBI" id="CHEBI:29105"/>
    </ligand>
</feature>
<dbReference type="STRING" id="28445.BHQ20_27600"/>
<dbReference type="Pfam" id="PF03006">
    <property type="entry name" value="HlyIII"/>
    <property type="match status" value="1"/>
</dbReference>
<keyword evidence="6 8" id="KW-0472">Membrane</keyword>
<name>A0A1E3S4P8_MYCIE</name>
<keyword evidence="7" id="KW-0479">Metal-binding</keyword>
<dbReference type="Proteomes" id="UP000192739">
    <property type="component" value="Unassembled WGS sequence"/>
</dbReference>
<feature type="transmembrane region" description="Helical" evidence="8">
    <location>
        <begin position="185"/>
        <end position="209"/>
    </location>
</feature>
<dbReference type="RefSeq" id="WP_069422341.1">
    <property type="nucleotide sequence ID" value="NZ_CBCRZH010000108.1"/>
</dbReference>
<comment type="subcellular location">
    <subcellularLocation>
        <location evidence="1">Cell membrane</location>
        <topology evidence="1">Multi-pass membrane protein</topology>
    </subcellularLocation>
</comment>
<proteinExistence type="inferred from homology"/>
<dbReference type="EMBL" id="MVHT01000112">
    <property type="protein sequence ID" value="ORA95418.1"/>
    <property type="molecule type" value="Genomic_DNA"/>
</dbReference>
<keyword evidence="7" id="KW-0862">Zinc</keyword>
<evidence type="ECO:0000256" key="4">
    <source>
        <dbReference type="ARBA" id="ARBA00022692"/>
    </source>
</evidence>
<comment type="caution">
    <text evidence="9">The sequence shown here is derived from an EMBL/GenBank/DDBJ whole genome shotgun (WGS) entry which is preliminary data.</text>
</comment>
<dbReference type="OrthoDB" id="9813689at2"/>
<reference evidence="9 10" key="1">
    <citation type="submission" date="2017-02" db="EMBL/GenBank/DDBJ databases">
        <title>The new phylogeny of genus Mycobacterium.</title>
        <authorList>
            <person name="Tortoli E."/>
            <person name="Trovato A."/>
            <person name="Cirillo D.M."/>
        </authorList>
    </citation>
    <scope>NUCLEOTIDE SEQUENCE [LARGE SCALE GENOMIC DNA]</scope>
    <source>
        <strain evidence="9 10">DSM 44049</strain>
    </source>
</reference>
<evidence type="ECO:0000256" key="5">
    <source>
        <dbReference type="ARBA" id="ARBA00022989"/>
    </source>
</evidence>
<keyword evidence="3" id="KW-1003">Cell membrane</keyword>
<gene>
    <name evidence="9" type="ORF">BST27_26805</name>
</gene>
<dbReference type="PANTHER" id="PTHR20855:SF3">
    <property type="entry name" value="LD03007P"/>
    <property type="match status" value="1"/>
</dbReference>
<feature type="transmembrane region" description="Helical" evidence="8">
    <location>
        <begin position="42"/>
        <end position="65"/>
    </location>
</feature>
<keyword evidence="5 8" id="KW-1133">Transmembrane helix</keyword>
<dbReference type="InterPro" id="IPR004254">
    <property type="entry name" value="AdipoR/HlyIII-related"/>
</dbReference>
<accession>A0A1E3S4P8</accession>
<comment type="similarity">
    <text evidence="2">Belongs to the UPF0073 (Hly-III) family.</text>
</comment>
<sequence>MTSQTDTLTKPETEDGFSPRDAAHTVVDGVARVLGKPRARGWIHVYSAVVAVAAGASLVAVSWAVHSTKAGLATLLYTFATIFMFTVSATYHRVNWKSETSRKWMKRADHSMIFVFIAGSYTPFALLALPPDAAKLMLSIVWGGAAAGILLKMLWPSAPRWVGVPLYILLGWVAVWYIGTILHNAGVAALVLLLVGGALYSIGGILYALKWPDPWPSTFGYHEFFHACTAVAAICHYIAMWFVVFY</sequence>
<feature type="transmembrane region" description="Helical" evidence="8">
    <location>
        <begin position="112"/>
        <end position="130"/>
    </location>
</feature>
<dbReference type="InterPro" id="IPR005744">
    <property type="entry name" value="Hy-lIII"/>
</dbReference>
<dbReference type="AlphaFoldDB" id="A0A1E3S4P8"/>
<feature type="binding site" evidence="7">
    <location>
        <position position="92"/>
    </location>
    <ligand>
        <name>Zn(2+)</name>
        <dbReference type="ChEBI" id="CHEBI:29105"/>
    </ligand>
</feature>
<keyword evidence="4 8" id="KW-0812">Transmembrane</keyword>
<evidence type="ECO:0000256" key="1">
    <source>
        <dbReference type="ARBA" id="ARBA00004651"/>
    </source>
</evidence>
<feature type="transmembrane region" description="Helical" evidence="8">
    <location>
        <begin position="71"/>
        <end position="91"/>
    </location>
</feature>
<feature type="binding site" evidence="7">
    <location>
        <position position="222"/>
    </location>
    <ligand>
        <name>Zn(2+)</name>
        <dbReference type="ChEBI" id="CHEBI:29105"/>
    </ligand>
</feature>
<dbReference type="GO" id="GO:0140911">
    <property type="term" value="F:pore-forming activity"/>
    <property type="evidence" value="ECO:0007669"/>
    <property type="project" value="InterPro"/>
</dbReference>